<proteinExistence type="predicted"/>
<evidence type="ECO:0000313" key="1">
    <source>
        <dbReference type="EMBL" id="MXY95193.1"/>
    </source>
</evidence>
<name>A0A6B0YX06_9CHLR</name>
<dbReference type="EMBL" id="VXRG01000139">
    <property type="protein sequence ID" value="MXY95193.1"/>
    <property type="molecule type" value="Genomic_DNA"/>
</dbReference>
<dbReference type="Pfam" id="PF14367">
    <property type="entry name" value="DUF4411"/>
    <property type="match status" value="1"/>
</dbReference>
<accession>A0A6B0YX06</accession>
<dbReference type="InterPro" id="IPR016541">
    <property type="entry name" value="UCP008505"/>
</dbReference>
<comment type="caution">
    <text evidence="1">The sequence shown here is derived from an EMBL/GenBank/DDBJ whole genome shotgun (WGS) entry which is preliminary data.</text>
</comment>
<organism evidence="1">
    <name type="scientific">Caldilineaceae bacterium SB0664_bin_27</name>
    <dbReference type="NCBI Taxonomy" id="2605260"/>
    <lineage>
        <taxon>Bacteria</taxon>
        <taxon>Bacillati</taxon>
        <taxon>Chloroflexota</taxon>
        <taxon>Caldilineae</taxon>
        <taxon>Caldilineales</taxon>
        <taxon>Caldilineaceae</taxon>
    </lineage>
</organism>
<dbReference type="AlphaFoldDB" id="A0A6B0YX06"/>
<protein>
    <submittedName>
        <fullName evidence="1">DUF4411 family protein</fullName>
    </submittedName>
</protein>
<sequence>MTSQSNPRFVLDASVFIGAHRTYYSMDLCPGFWDCLLQEFHSGILLSIDNVRDELLDINISEDVKPDALYKWTKAAPRSLFVPSSEQPVVDAYKDIMAWVYGHPQFLQDAKGRFASKADGWLVAYAQVHAITLVTQEVYDPRIRKKVPIPNVCRQFNVPYLNTFEMLRQLGVRFDLSPTP</sequence>
<reference evidence="1" key="1">
    <citation type="submission" date="2019-09" db="EMBL/GenBank/DDBJ databases">
        <title>Characterisation of the sponge microbiome using genome-centric metagenomics.</title>
        <authorList>
            <person name="Engelberts J.P."/>
            <person name="Robbins S.J."/>
            <person name="De Goeij J.M."/>
            <person name="Aranda M."/>
            <person name="Bell S.C."/>
            <person name="Webster N.S."/>
        </authorList>
    </citation>
    <scope>NUCLEOTIDE SEQUENCE</scope>
    <source>
        <strain evidence="1">SB0664_bin_27</strain>
    </source>
</reference>
<gene>
    <name evidence="1" type="ORF">F4Y42_17260</name>
</gene>